<dbReference type="EMBL" id="VFYP01000001">
    <property type="protein sequence ID" value="TPP10974.1"/>
    <property type="molecule type" value="Genomic_DNA"/>
</dbReference>
<comment type="caution">
    <text evidence="1">The sequence shown here is derived from an EMBL/GenBank/DDBJ whole genome shotgun (WGS) entry which is preliminary data.</text>
</comment>
<gene>
    <name evidence="1" type="ORF">FJQ55_09085</name>
</gene>
<name>A0A504U7E3_9HYPH</name>
<sequence length="191" mass="20700">MIATKPFAAVALLVAVAQTAILGFMIEGRASILRSGTEVLLKTAPVDPRDLLRGDYVVLSYDIATVPVSLFKGPKPTDGSSGSVEVRIKPGVDGFWTVAEASTEPLQTEEGSVILHSQPIQFSDWQWAEGSSLFLSYGIERYYVPEGEGRPIEDGRNEGRVSVAVRVSDEGVAQIRALMLDGDPLYEEPLY</sequence>
<dbReference type="OrthoDB" id="4868247at2"/>
<dbReference type="AlphaFoldDB" id="A0A504U7E3"/>
<dbReference type="Proteomes" id="UP000316429">
    <property type="component" value="Unassembled WGS sequence"/>
</dbReference>
<dbReference type="InterPro" id="IPR025833">
    <property type="entry name" value="GDYXXLXY"/>
</dbReference>
<evidence type="ECO:0000313" key="2">
    <source>
        <dbReference type="Proteomes" id="UP000316429"/>
    </source>
</evidence>
<keyword evidence="2" id="KW-1185">Reference proteome</keyword>
<evidence type="ECO:0000313" key="1">
    <source>
        <dbReference type="EMBL" id="TPP10974.1"/>
    </source>
</evidence>
<dbReference type="RefSeq" id="WP_140827331.1">
    <property type="nucleotide sequence ID" value="NZ_VFYP01000001.1"/>
</dbReference>
<accession>A0A504U7E3</accession>
<dbReference type="Pfam" id="PF14345">
    <property type="entry name" value="GDYXXLXY"/>
    <property type="match status" value="1"/>
</dbReference>
<reference evidence="1 2" key="1">
    <citation type="submission" date="2019-06" db="EMBL/GenBank/DDBJ databases">
        <title>Rhizobium sp. CL12 isolated from roots of soybean.</title>
        <authorList>
            <person name="Wang C."/>
        </authorList>
    </citation>
    <scope>NUCLEOTIDE SEQUENCE [LARGE SCALE GENOMIC DNA]</scope>
    <source>
        <strain evidence="1 2">CL12</strain>
    </source>
</reference>
<organism evidence="1 2">
    <name type="scientific">Rhizobium glycinendophyticum</name>
    <dbReference type="NCBI Taxonomy" id="2589807"/>
    <lineage>
        <taxon>Bacteria</taxon>
        <taxon>Pseudomonadati</taxon>
        <taxon>Pseudomonadota</taxon>
        <taxon>Alphaproteobacteria</taxon>
        <taxon>Hyphomicrobiales</taxon>
        <taxon>Rhizobiaceae</taxon>
        <taxon>Rhizobium/Agrobacterium group</taxon>
        <taxon>Rhizobium</taxon>
    </lineage>
</organism>
<protein>
    <submittedName>
        <fullName evidence="1">GDYXXLXY domain-containing protein</fullName>
    </submittedName>
</protein>
<proteinExistence type="predicted"/>